<evidence type="ECO:0000313" key="2">
    <source>
        <dbReference type="EMBL" id="MBX06865.1"/>
    </source>
</evidence>
<feature type="compositionally biased region" description="Basic residues" evidence="1">
    <location>
        <begin position="49"/>
        <end position="60"/>
    </location>
</feature>
<feature type="compositionally biased region" description="Basic and acidic residues" evidence="1">
    <location>
        <begin position="39"/>
        <end position="48"/>
    </location>
</feature>
<sequence length="60" mass="7061">MSGFCFFLSFFFFGFEKLNDRRIRRSDRRGRLKGGAGETPEKGGDSGRERRRRGNGRLEW</sequence>
<name>A0A2P2KMF7_RHIMU</name>
<accession>A0A2P2KMF7</accession>
<dbReference type="EMBL" id="GGEC01026381">
    <property type="protein sequence ID" value="MBX06865.1"/>
    <property type="molecule type" value="Transcribed_RNA"/>
</dbReference>
<protein>
    <submittedName>
        <fullName evidence="2">Uncharacterized protein</fullName>
    </submittedName>
</protein>
<reference evidence="2" key="1">
    <citation type="submission" date="2018-02" db="EMBL/GenBank/DDBJ databases">
        <title>Rhizophora mucronata_Transcriptome.</title>
        <authorList>
            <person name="Meera S.P."/>
            <person name="Sreeshan A."/>
            <person name="Augustine A."/>
        </authorList>
    </citation>
    <scope>NUCLEOTIDE SEQUENCE</scope>
    <source>
        <tissue evidence="2">Leaf</tissue>
    </source>
</reference>
<evidence type="ECO:0000256" key="1">
    <source>
        <dbReference type="SAM" id="MobiDB-lite"/>
    </source>
</evidence>
<proteinExistence type="predicted"/>
<organism evidence="2">
    <name type="scientific">Rhizophora mucronata</name>
    <name type="common">Asiatic mangrove</name>
    <dbReference type="NCBI Taxonomy" id="61149"/>
    <lineage>
        <taxon>Eukaryota</taxon>
        <taxon>Viridiplantae</taxon>
        <taxon>Streptophyta</taxon>
        <taxon>Embryophyta</taxon>
        <taxon>Tracheophyta</taxon>
        <taxon>Spermatophyta</taxon>
        <taxon>Magnoliopsida</taxon>
        <taxon>eudicotyledons</taxon>
        <taxon>Gunneridae</taxon>
        <taxon>Pentapetalae</taxon>
        <taxon>rosids</taxon>
        <taxon>fabids</taxon>
        <taxon>Malpighiales</taxon>
        <taxon>Rhizophoraceae</taxon>
        <taxon>Rhizophora</taxon>
    </lineage>
</organism>
<dbReference type="AlphaFoldDB" id="A0A2P2KMF7"/>
<feature type="region of interest" description="Disordered" evidence="1">
    <location>
        <begin position="28"/>
        <end position="60"/>
    </location>
</feature>